<dbReference type="PANTHER" id="PTHR11452">
    <property type="entry name" value="ALPHA-GALACTOSIDASE/ALPHA-N-ACETYLGALACTOSAMINIDASE"/>
    <property type="match status" value="1"/>
</dbReference>
<keyword evidence="8" id="KW-0458">Lysosome</keyword>
<dbReference type="Gene3D" id="3.20.20.70">
    <property type="entry name" value="Aldolase class I"/>
    <property type="match status" value="1"/>
</dbReference>
<dbReference type="Pfam" id="PF16499">
    <property type="entry name" value="Melibiase_2"/>
    <property type="match status" value="1"/>
</dbReference>
<keyword evidence="7" id="KW-0325">Glycoprotein</keyword>
<dbReference type="PANTHER" id="PTHR11452:SF83">
    <property type="entry name" value="ALPHA-GALACTOSIDASE"/>
    <property type="match status" value="1"/>
</dbReference>
<comment type="subcellular location">
    <subcellularLocation>
        <location evidence="1">Lysosome</location>
    </subcellularLocation>
</comment>
<keyword evidence="5" id="KW-0443">Lipid metabolism</keyword>
<evidence type="ECO:0000256" key="5">
    <source>
        <dbReference type="ARBA" id="ARBA00023098"/>
    </source>
</evidence>
<dbReference type="AlphaFoldDB" id="A0AA38I5P2"/>
<dbReference type="FunFam" id="3.20.20.70:FF:000070">
    <property type="entry name" value="Alpha-galactosidase"/>
    <property type="match status" value="1"/>
</dbReference>
<dbReference type="GO" id="GO:0009311">
    <property type="term" value="P:oligosaccharide metabolic process"/>
    <property type="evidence" value="ECO:0007669"/>
    <property type="project" value="TreeGrafter"/>
</dbReference>
<evidence type="ECO:0000313" key="13">
    <source>
        <dbReference type="EMBL" id="KAJ3649622.1"/>
    </source>
</evidence>
<dbReference type="GO" id="GO:0004557">
    <property type="term" value="F:alpha-galactosidase activity"/>
    <property type="evidence" value="ECO:0007669"/>
    <property type="project" value="TreeGrafter"/>
</dbReference>
<evidence type="ECO:0000256" key="4">
    <source>
        <dbReference type="ARBA" id="ARBA00022801"/>
    </source>
</evidence>
<evidence type="ECO:0000256" key="9">
    <source>
        <dbReference type="ARBA" id="ARBA00023295"/>
    </source>
</evidence>
<name>A0AA38I5P2_9CUCU</name>
<evidence type="ECO:0000313" key="14">
    <source>
        <dbReference type="Proteomes" id="UP001168821"/>
    </source>
</evidence>
<evidence type="ECO:0000259" key="12">
    <source>
        <dbReference type="Pfam" id="PF17450"/>
    </source>
</evidence>
<comment type="caution">
    <text evidence="13">The sequence shown here is derived from an EMBL/GenBank/DDBJ whole genome shotgun (WGS) entry which is preliminary data.</text>
</comment>
<dbReference type="Gene3D" id="2.60.40.1180">
    <property type="entry name" value="Golgi alpha-mannosidase II"/>
    <property type="match status" value="1"/>
</dbReference>
<keyword evidence="6 10" id="KW-1015">Disulfide bond</keyword>
<feature type="signal peptide" evidence="11">
    <location>
        <begin position="1"/>
        <end position="19"/>
    </location>
</feature>
<dbReference type="GO" id="GO:0019377">
    <property type="term" value="P:glycolipid catabolic process"/>
    <property type="evidence" value="ECO:0007669"/>
    <property type="project" value="UniProtKB-ARBA"/>
</dbReference>
<evidence type="ECO:0000256" key="11">
    <source>
        <dbReference type="SAM" id="SignalP"/>
    </source>
</evidence>
<evidence type="ECO:0000256" key="1">
    <source>
        <dbReference type="ARBA" id="ARBA00004371"/>
    </source>
</evidence>
<keyword evidence="14" id="KW-1185">Reference proteome</keyword>
<dbReference type="EC" id="3.2.1.-" evidence="10"/>
<keyword evidence="11" id="KW-0732">Signal</keyword>
<dbReference type="InterPro" id="IPR013785">
    <property type="entry name" value="Aldolase_TIM"/>
</dbReference>
<feature type="chain" id="PRO_5041425728" description="Alpha-galactosidase" evidence="11">
    <location>
        <begin position="20"/>
        <end position="411"/>
    </location>
</feature>
<gene>
    <name evidence="13" type="ORF">Zmor_021353</name>
</gene>
<evidence type="ECO:0000256" key="3">
    <source>
        <dbReference type="ARBA" id="ARBA00011738"/>
    </source>
</evidence>
<accession>A0AA38I5P2</accession>
<reference evidence="13" key="1">
    <citation type="journal article" date="2023" name="G3 (Bethesda)">
        <title>Whole genome assemblies of Zophobas morio and Tenebrio molitor.</title>
        <authorList>
            <person name="Kaur S."/>
            <person name="Stinson S.A."/>
            <person name="diCenzo G.C."/>
        </authorList>
    </citation>
    <scope>NUCLEOTIDE SEQUENCE</scope>
    <source>
        <strain evidence="13">QUZm001</strain>
    </source>
</reference>
<evidence type="ECO:0000256" key="8">
    <source>
        <dbReference type="ARBA" id="ARBA00023228"/>
    </source>
</evidence>
<organism evidence="13 14">
    <name type="scientific">Zophobas morio</name>
    <dbReference type="NCBI Taxonomy" id="2755281"/>
    <lineage>
        <taxon>Eukaryota</taxon>
        <taxon>Metazoa</taxon>
        <taxon>Ecdysozoa</taxon>
        <taxon>Arthropoda</taxon>
        <taxon>Hexapoda</taxon>
        <taxon>Insecta</taxon>
        <taxon>Pterygota</taxon>
        <taxon>Neoptera</taxon>
        <taxon>Endopterygota</taxon>
        <taxon>Coleoptera</taxon>
        <taxon>Polyphaga</taxon>
        <taxon>Cucujiformia</taxon>
        <taxon>Tenebrionidae</taxon>
        <taxon>Zophobas</taxon>
    </lineage>
</organism>
<comment type="subunit">
    <text evidence="3 10">Homodimer.</text>
</comment>
<comment type="similarity">
    <text evidence="2 10">Belongs to the glycosyl hydrolase 27 family.</text>
</comment>
<dbReference type="InterPro" id="IPR017853">
    <property type="entry name" value="GH"/>
</dbReference>
<dbReference type="EMBL" id="JALNTZ010000006">
    <property type="protein sequence ID" value="KAJ3649622.1"/>
    <property type="molecule type" value="Genomic_DNA"/>
</dbReference>
<dbReference type="GO" id="GO:0016139">
    <property type="term" value="P:glycoside catabolic process"/>
    <property type="evidence" value="ECO:0007669"/>
    <property type="project" value="TreeGrafter"/>
</dbReference>
<dbReference type="InterPro" id="IPR013780">
    <property type="entry name" value="Glyco_hydro_b"/>
</dbReference>
<protein>
    <recommendedName>
        <fullName evidence="10">Alpha-galactosidase</fullName>
        <ecNumber evidence="10">3.2.1.-</ecNumber>
    </recommendedName>
</protein>
<dbReference type="PROSITE" id="PS00512">
    <property type="entry name" value="ALPHA_GALACTOSIDASE"/>
    <property type="match status" value="1"/>
</dbReference>
<dbReference type="GO" id="GO:0005764">
    <property type="term" value="C:lysosome"/>
    <property type="evidence" value="ECO:0007669"/>
    <property type="project" value="UniProtKB-SubCell"/>
</dbReference>
<dbReference type="GO" id="GO:0016020">
    <property type="term" value="C:membrane"/>
    <property type="evidence" value="ECO:0007669"/>
    <property type="project" value="GOC"/>
</dbReference>
<keyword evidence="4 10" id="KW-0378">Hydrolase</keyword>
<evidence type="ECO:0000256" key="7">
    <source>
        <dbReference type="ARBA" id="ARBA00023180"/>
    </source>
</evidence>
<evidence type="ECO:0000256" key="6">
    <source>
        <dbReference type="ARBA" id="ARBA00023157"/>
    </source>
</evidence>
<dbReference type="InterPro" id="IPR002241">
    <property type="entry name" value="Glyco_hydro_27"/>
</dbReference>
<dbReference type="CDD" id="cd14792">
    <property type="entry name" value="GH27"/>
    <property type="match status" value="1"/>
</dbReference>
<evidence type="ECO:0000256" key="10">
    <source>
        <dbReference type="RuleBase" id="RU361168"/>
    </source>
</evidence>
<keyword evidence="9 10" id="KW-0326">Glycosidase</keyword>
<sequence length="411" mass="46524">MLLLTFLIPSLFVLLPTDALDNGLALTPPMGWLHWQRFRCVTDCVQFPDDCISEKLFQVMADRMAEDGYLEAGYEYVIMDDCWLSSERDSDGRLQADPDRFPSGIKALADYVHDKGLKLGIYEDYGTNTCAGYPGSLDHLEIDANTFAEWGIDYLKFDGCNVVADEAMEQGHLEMASYLNQTGRPIVFSCEFPLYRGDAANYSVAIEACNLWRNYHDIEDSWDSLTSIVNYFKDNQEKFASVAGPGHWNDPDMLLIGNYGLSYEQSKAQMTIWTILASPLLMSVDLRTIKPEFRDILLNPHALNISQDPLGLQGHVHKTIDNIDVWMRRISPVAGEQFSLAVGFVSNRKDGYPYRLEFTLESLLDLEYPGAYVLMDVFGDTEDILVRSIDTLEVRVKPTGAVLWHLVLQSF</sequence>
<dbReference type="PRINTS" id="PR00740">
    <property type="entry name" value="GLHYDRLASE27"/>
</dbReference>
<dbReference type="InterPro" id="IPR000111">
    <property type="entry name" value="Glyco_hydro_27/36_CS"/>
</dbReference>
<evidence type="ECO:0000256" key="2">
    <source>
        <dbReference type="ARBA" id="ARBA00009743"/>
    </source>
</evidence>
<proteinExistence type="inferred from homology"/>
<dbReference type="SUPFAM" id="SSF51445">
    <property type="entry name" value="(Trans)glycosidases"/>
    <property type="match status" value="1"/>
</dbReference>
<dbReference type="Pfam" id="PF17450">
    <property type="entry name" value="Melibiase_2_C"/>
    <property type="match status" value="1"/>
</dbReference>
<dbReference type="InterPro" id="IPR035373">
    <property type="entry name" value="Melibiase/NAGA_C"/>
</dbReference>
<feature type="domain" description="Alpha galactosidase A C-terminal" evidence="12">
    <location>
        <begin position="311"/>
        <end position="400"/>
    </location>
</feature>
<dbReference type="SUPFAM" id="SSF51011">
    <property type="entry name" value="Glycosyl hydrolase domain"/>
    <property type="match status" value="1"/>
</dbReference>
<dbReference type="Proteomes" id="UP001168821">
    <property type="component" value="Unassembled WGS sequence"/>
</dbReference>